<accession>A0ABT7MRR4</accession>
<evidence type="ECO:0000313" key="2">
    <source>
        <dbReference type="Proteomes" id="UP001230807"/>
    </source>
</evidence>
<name>A0ABT7MRR4_9BACL</name>
<evidence type="ECO:0000313" key="1">
    <source>
        <dbReference type="EMBL" id="MDL5377867.1"/>
    </source>
</evidence>
<sequence>MTKKPIDLDAYNKQLNQHQQRTKEVAETYRQKSKELEHHLESSARSREEALAREIAELKQVTKRNVPRNK</sequence>
<reference evidence="1 2" key="1">
    <citation type="submission" date="2023-06" db="EMBL/GenBank/DDBJ databases">
        <title>Influencing factors and mechanism of Cr(VI) reduction by facultative anaerobic Exiguobacterium sp. PY14.</title>
        <authorList>
            <person name="Zou L."/>
        </authorList>
    </citation>
    <scope>NUCLEOTIDE SEQUENCE [LARGE SCALE GENOMIC DNA]</scope>
    <source>
        <strain evidence="1 2">PY14</strain>
    </source>
</reference>
<dbReference type="Proteomes" id="UP001230807">
    <property type="component" value="Unassembled WGS sequence"/>
</dbReference>
<dbReference type="EMBL" id="JASWER010000012">
    <property type="protein sequence ID" value="MDL5377867.1"/>
    <property type="molecule type" value="Genomic_DNA"/>
</dbReference>
<comment type="caution">
    <text evidence="1">The sequence shown here is derived from an EMBL/GenBank/DDBJ whole genome shotgun (WGS) entry which is preliminary data.</text>
</comment>
<gene>
    <name evidence="1" type="ORF">QR695_12740</name>
</gene>
<dbReference type="RefSeq" id="WP_029594656.1">
    <property type="nucleotide sequence ID" value="NZ_CP040676.1"/>
</dbReference>
<protein>
    <submittedName>
        <fullName evidence="1">Uncharacterized protein</fullName>
    </submittedName>
</protein>
<proteinExistence type="predicted"/>
<keyword evidence="2" id="KW-1185">Reference proteome</keyword>
<organism evidence="1 2">
    <name type="scientific">Exiguobacterium mexicanum</name>
    <dbReference type="NCBI Taxonomy" id="340146"/>
    <lineage>
        <taxon>Bacteria</taxon>
        <taxon>Bacillati</taxon>
        <taxon>Bacillota</taxon>
        <taxon>Bacilli</taxon>
        <taxon>Bacillales</taxon>
        <taxon>Bacillales Family XII. Incertae Sedis</taxon>
        <taxon>Exiguobacterium</taxon>
    </lineage>
</organism>